<evidence type="ECO:0000259" key="3">
    <source>
        <dbReference type="Pfam" id="PF15605"/>
    </source>
</evidence>
<reference evidence="5" key="1">
    <citation type="journal article" date="2019" name="Int. J. Syst. Evol. Microbiol.">
        <title>The Global Catalogue of Microorganisms (GCM) 10K type strain sequencing project: providing services to taxonomists for standard genome sequencing and annotation.</title>
        <authorList>
            <consortium name="The Broad Institute Genomics Platform"/>
            <consortium name="The Broad Institute Genome Sequencing Center for Infectious Disease"/>
            <person name="Wu L."/>
            <person name="Ma J."/>
        </authorList>
    </citation>
    <scope>NUCLEOTIDE SEQUENCE [LARGE SCALE GENOMIC DNA]</scope>
    <source>
        <strain evidence="5">KACC 12634</strain>
    </source>
</reference>
<accession>A0ABW2DE72</accession>
<protein>
    <submittedName>
        <fullName evidence="4">Polymorphic toxin type 28 domain-containing protein</fullName>
    </submittedName>
</protein>
<dbReference type="InterPro" id="IPR028948">
    <property type="entry name" value="Ntox28"/>
</dbReference>
<evidence type="ECO:0000313" key="5">
    <source>
        <dbReference type="Proteomes" id="UP001596470"/>
    </source>
</evidence>
<dbReference type="EMBL" id="JBHSYS010000004">
    <property type="protein sequence ID" value="MFC6959462.1"/>
    <property type="molecule type" value="Genomic_DNA"/>
</dbReference>
<keyword evidence="5" id="KW-1185">Reference proteome</keyword>
<evidence type="ECO:0000256" key="2">
    <source>
        <dbReference type="SAM" id="SignalP"/>
    </source>
</evidence>
<feature type="compositionally biased region" description="Basic and acidic residues" evidence="1">
    <location>
        <begin position="72"/>
        <end position="89"/>
    </location>
</feature>
<feature type="chain" id="PRO_5047029544" evidence="2">
    <location>
        <begin position="23"/>
        <end position="209"/>
    </location>
</feature>
<proteinExistence type="predicted"/>
<dbReference type="RefSeq" id="WP_382345386.1">
    <property type="nucleotide sequence ID" value="NZ_JBHMBP010000001.1"/>
</dbReference>
<gene>
    <name evidence="4" type="ORF">ACFQS3_19905</name>
</gene>
<keyword evidence="2" id="KW-0732">Signal</keyword>
<comment type="caution">
    <text evidence="4">The sequence shown here is derived from an EMBL/GenBank/DDBJ whole genome shotgun (WGS) entry which is preliminary data.</text>
</comment>
<name>A0ABW2DE72_9ACTN</name>
<evidence type="ECO:0000256" key="1">
    <source>
        <dbReference type="SAM" id="MobiDB-lite"/>
    </source>
</evidence>
<dbReference type="Proteomes" id="UP001596470">
    <property type="component" value="Unassembled WGS sequence"/>
</dbReference>
<organism evidence="4 5">
    <name type="scientific">Glycomyces mayteni</name>
    <dbReference type="NCBI Taxonomy" id="543887"/>
    <lineage>
        <taxon>Bacteria</taxon>
        <taxon>Bacillati</taxon>
        <taxon>Actinomycetota</taxon>
        <taxon>Actinomycetes</taxon>
        <taxon>Glycomycetales</taxon>
        <taxon>Glycomycetaceae</taxon>
        <taxon>Glycomyces</taxon>
    </lineage>
</organism>
<feature type="signal peptide" evidence="2">
    <location>
        <begin position="1"/>
        <end position="22"/>
    </location>
</feature>
<feature type="compositionally biased region" description="Acidic residues" evidence="1">
    <location>
        <begin position="90"/>
        <end position="101"/>
    </location>
</feature>
<sequence length="209" mass="22802">MRRALKLLLLLGVGLLTARSKGGDGPEGPDGNDGPDGGDSGEIDPLTGRPKDSAEREERLNFQGKNASTEMAEVHDTADAESKDGRGSESSEDSSSSDDNDSTNTQQDPDIDRLNDRIDNVKEHLQYKDLDAARRELNGEVVATKSDGTPWDHVHEVRDAQNALMNIIDRAKRKLDDSRMSDEDKAAYEALLSQASTMLDYSEGFVPRG</sequence>
<feature type="region of interest" description="Disordered" evidence="1">
    <location>
        <begin position="18"/>
        <end position="114"/>
    </location>
</feature>
<dbReference type="Pfam" id="PF15605">
    <property type="entry name" value="Ntox28"/>
    <property type="match status" value="1"/>
</dbReference>
<feature type="domain" description="Bacterial toxin 28" evidence="3">
    <location>
        <begin position="115"/>
        <end position="207"/>
    </location>
</feature>
<evidence type="ECO:0000313" key="4">
    <source>
        <dbReference type="EMBL" id="MFC6959462.1"/>
    </source>
</evidence>
<feature type="compositionally biased region" description="Basic and acidic residues" evidence="1">
    <location>
        <begin position="49"/>
        <end position="60"/>
    </location>
</feature>